<dbReference type="CDD" id="cd17319">
    <property type="entry name" value="MFS_ExuT_GudP_like"/>
    <property type="match status" value="1"/>
</dbReference>
<dbReference type="AlphaFoldDB" id="Q8YJH9"/>
<feature type="transmembrane region" description="Helical" evidence="5">
    <location>
        <begin position="363"/>
        <end position="388"/>
    </location>
</feature>
<accession>Q8YJH9</accession>
<feature type="transmembrane region" description="Helical" evidence="5">
    <location>
        <begin position="430"/>
        <end position="449"/>
    </location>
</feature>
<feature type="transmembrane region" description="Helical" evidence="5">
    <location>
        <begin position="103"/>
        <end position="120"/>
    </location>
</feature>
<feature type="transmembrane region" description="Helical" evidence="5">
    <location>
        <begin position="170"/>
        <end position="196"/>
    </location>
</feature>
<comment type="subcellular location">
    <subcellularLocation>
        <location evidence="1">Membrane</location>
        <topology evidence="1">Multi-pass membrane protein</topology>
    </subcellularLocation>
</comment>
<sequence length="455" mass="48914">MHNALSIFEFCNRNQHGEVYVNPLLKPEGPTSYRYVIFAIVTILALVNYIDRGAISYASEQIIGEYGFNRADWGSMLGYFGYGYMFGAILGGTLSDKLGARKLWIIAGTAWSIVAVSMIWAGELGILAFGGSALAGFAVVRILFGFSEGPAYSIINKTMGNWAPRSERGFAVALGLLSTPLGAMLTAPIAVGLLLVTGSWRSMYIVLGALGLILIVIFSRIYTNRPEDHPKVSEEEVRLIRAGGEVQSSSAKSHGFDLKGFISNKTLVFNSIGYFAFQYVNFMILTWTPKYLSDEFGLTLSSLWYMGMVPWVGACVTILLGGKISDWLFLKTGKLRLARGGLAAASLAITTAVLLMIPHAGSAWGVIGLMTLANACNSLPNSVYWAVIIDSSPTDKMGTYSGITHFIANIATILSPTLAGILAMSYGYNAMFVATAVATAIGMIAMLSVKPGQRV</sequence>
<protein>
    <submittedName>
        <fullName evidence="7">Glucarate transporter</fullName>
    </submittedName>
</protein>
<organism evidence="7 8">
    <name type="scientific">Brucella melitensis biotype 1 (strain ATCC 23456 / CCUG 17765 / NCTC 10094 / 16M)</name>
    <dbReference type="NCBI Taxonomy" id="224914"/>
    <lineage>
        <taxon>Bacteria</taxon>
        <taxon>Pseudomonadati</taxon>
        <taxon>Pseudomonadota</taxon>
        <taxon>Alphaproteobacteria</taxon>
        <taxon>Hyphomicrobiales</taxon>
        <taxon>Brucellaceae</taxon>
        <taxon>Brucella/Ochrobactrum group</taxon>
        <taxon>Brucella</taxon>
    </lineage>
</organism>
<dbReference type="Gene3D" id="1.20.1250.20">
    <property type="entry name" value="MFS general substrate transporter like domains"/>
    <property type="match status" value="2"/>
</dbReference>
<dbReference type="SUPFAM" id="SSF103473">
    <property type="entry name" value="MFS general substrate transporter"/>
    <property type="match status" value="1"/>
</dbReference>
<dbReference type="eggNOG" id="COG2271">
    <property type="taxonomic scope" value="Bacteria"/>
</dbReference>
<dbReference type="EMBL" id="AE008917">
    <property type="protein sequence ID" value="AAL51286.1"/>
    <property type="molecule type" value="Genomic_DNA"/>
</dbReference>
<dbReference type="GO" id="GO:0022857">
    <property type="term" value="F:transmembrane transporter activity"/>
    <property type="evidence" value="ECO:0007669"/>
    <property type="project" value="InterPro"/>
</dbReference>
<dbReference type="PANTHER" id="PTHR11662">
    <property type="entry name" value="SOLUTE CARRIER FAMILY 17"/>
    <property type="match status" value="1"/>
</dbReference>
<evidence type="ECO:0000259" key="6">
    <source>
        <dbReference type="PROSITE" id="PS50850"/>
    </source>
</evidence>
<feature type="transmembrane region" description="Helical" evidence="5">
    <location>
        <begin position="308"/>
        <end position="330"/>
    </location>
</feature>
<evidence type="ECO:0000256" key="5">
    <source>
        <dbReference type="SAM" id="Phobius"/>
    </source>
</evidence>
<feature type="transmembrane region" description="Helical" evidence="5">
    <location>
        <begin position="400"/>
        <end position="424"/>
    </location>
</feature>
<dbReference type="InterPro" id="IPR050382">
    <property type="entry name" value="MFS_Na/Anion_cotransporter"/>
</dbReference>
<feature type="transmembrane region" description="Helical" evidence="5">
    <location>
        <begin position="337"/>
        <end position="357"/>
    </location>
</feature>
<evidence type="ECO:0000313" key="8">
    <source>
        <dbReference type="Proteomes" id="UP000000419"/>
    </source>
</evidence>
<proteinExistence type="predicted"/>
<dbReference type="Proteomes" id="UP000000419">
    <property type="component" value="Chromosome I"/>
</dbReference>
<dbReference type="KEGG" id="bme:BMEI0104"/>
<feature type="domain" description="Major facilitator superfamily (MFS) profile" evidence="6">
    <location>
        <begin position="37"/>
        <end position="454"/>
    </location>
</feature>
<dbReference type="PROSITE" id="PS50850">
    <property type="entry name" value="MFS"/>
    <property type="match status" value="1"/>
</dbReference>
<dbReference type="PIR" id="AC3265">
    <property type="entry name" value="AC3265"/>
</dbReference>
<keyword evidence="3 5" id="KW-1133">Transmembrane helix</keyword>
<gene>
    <name evidence="7" type="ordered locus">BMEI0104</name>
</gene>
<dbReference type="PANTHER" id="PTHR11662:SF399">
    <property type="entry name" value="FI19708P1-RELATED"/>
    <property type="match status" value="1"/>
</dbReference>
<feature type="transmembrane region" description="Helical" evidence="5">
    <location>
        <begin position="202"/>
        <end position="222"/>
    </location>
</feature>
<dbReference type="GO" id="GO:0016020">
    <property type="term" value="C:membrane"/>
    <property type="evidence" value="ECO:0007669"/>
    <property type="project" value="UniProtKB-SubCell"/>
</dbReference>
<dbReference type="InterPro" id="IPR020846">
    <property type="entry name" value="MFS_dom"/>
</dbReference>
<keyword evidence="4 5" id="KW-0472">Membrane</keyword>
<reference evidence="7 8" key="1">
    <citation type="journal article" date="2002" name="Proc. Natl. Acad. Sci. U.S.A.">
        <title>The genome sequence of the facultative intracellular pathogen Brucella melitensis.</title>
        <authorList>
            <person name="DelVecchio V.G."/>
            <person name="Kapatral V."/>
            <person name="Redkar R.J."/>
            <person name="Patra G."/>
            <person name="Mujer C."/>
            <person name="Los T."/>
            <person name="Ivanova N."/>
            <person name="Anderson I."/>
            <person name="Bhattacharyya A."/>
            <person name="Lykidis A."/>
            <person name="Reznik G."/>
            <person name="Jablonski L."/>
            <person name="Larsen N."/>
            <person name="D'Souza M."/>
            <person name="Bernal A."/>
            <person name="Mazur M."/>
            <person name="Goltsman E."/>
            <person name="Selkov E."/>
            <person name="Elzer P.H."/>
            <person name="Hagius S."/>
            <person name="O'Callaghan D."/>
            <person name="Letesson J.J."/>
            <person name="Haselkorn R."/>
            <person name="Kyrpides N."/>
            <person name="Overbeek R."/>
        </authorList>
    </citation>
    <scope>NUCLEOTIDE SEQUENCE [LARGE SCALE GENOMIC DNA]</scope>
    <source>
        <strain evidence="8">ATCC 23456 / CCUG 17765 / NCTC 10094 / 16M</strain>
    </source>
</reference>
<evidence type="ECO:0000256" key="1">
    <source>
        <dbReference type="ARBA" id="ARBA00004141"/>
    </source>
</evidence>
<dbReference type="InterPro" id="IPR036259">
    <property type="entry name" value="MFS_trans_sf"/>
</dbReference>
<dbReference type="Pfam" id="PF07690">
    <property type="entry name" value="MFS_1"/>
    <property type="match status" value="1"/>
</dbReference>
<evidence type="ECO:0000256" key="2">
    <source>
        <dbReference type="ARBA" id="ARBA00022692"/>
    </source>
</evidence>
<evidence type="ECO:0000256" key="3">
    <source>
        <dbReference type="ARBA" id="ARBA00022989"/>
    </source>
</evidence>
<feature type="transmembrane region" description="Helical" evidence="5">
    <location>
        <begin position="126"/>
        <end position="149"/>
    </location>
</feature>
<keyword evidence="8" id="KW-1185">Reference proteome</keyword>
<feature type="transmembrane region" description="Helical" evidence="5">
    <location>
        <begin position="267"/>
        <end position="288"/>
    </location>
</feature>
<dbReference type="InterPro" id="IPR011701">
    <property type="entry name" value="MFS"/>
</dbReference>
<evidence type="ECO:0000256" key="4">
    <source>
        <dbReference type="ARBA" id="ARBA00023136"/>
    </source>
</evidence>
<evidence type="ECO:0000313" key="7">
    <source>
        <dbReference type="EMBL" id="AAL51286.1"/>
    </source>
</evidence>
<feature type="transmembrane region" description="Helical" evidence="5">
    <location>
        <begin position="32"/>
        <end position="50"/>
    </location>
</feature>
<name>Q8YJH9_BRUME</name>
<keyword evidence="2 5" id="KW-0812">Transmembrane</keyword>